<dbReference type="EMBL" id="JAFMYV010000001">
    <property type="protein sequence ID" value="MBO0935475.1"/>
    <property type="molecule type" value="Genomic_DNA"/>
</dbReference>
<dbReference type="AlphaFoldDB" id="A0A939GES4"/>
<proteinExistence type="predicted"/>
<gene>
    <name evidence="1" type="ORF">J2I47_02835</name>
</gene>
<evidence type="ECO:0000313" key="2">
    <source>
        <dbReference type="Proteomes" id="UP000664034"/>
    </source>
</evidence>
<keyword evidence="2" id="KW-1185">Reference proteome</keyword>
<name>A0A939GES4_9BACT</name>
<organism evidence="1 2">
    <name type="scientific">Fibrella rubiginis</name>
    <dbReference type="NCBI Taxonomy" id="2817060"/>
    <lineage>
        <taxon>Bacteria</taxon>
        <taxon>Pseudomonadati</taxon>
        <taxon>Bacteroidota</taxon>
        <taxon>Cytophagia</taxon>
        <taxon>Cytophagales</taxon>
        <taxon>Spirosomataceae</taxon>
        <taxon>Fibrella</taxon>
    </lineage>
</organism>
<dbReference type="RefSeq" id="WP_207363026.1">
    <property type="nucleotide sequence ID" value="NZ_JAFMYV010000001.1"/>
</dbReference>
<protein>
    <submittedName>
        <fullName evidence="1">DUF4249 domain-containing protein</fullName>
    </submittedName>
</protein>
<dbReference type="Proteomes" id="UP000664034">
    <property type="component" value="Unassembled WGS sequence"/>
</dbReference>
<sequence>MKSLFYLLPVLLITACTNLKTEVNPSMLNDQSEKIVVNSYISPQDTLLKVKVSRSKPAVSGAAVVPPFNVNNATVSLSDGSRSILFTYNNTAEYYQAKATLLPIQTGKTYTLTVTSADGKQVTAQSTVPNQVPISSISLDSTISSTSTEWQKSFRVHFTWQDPTAETNYYMYCGYFAWNSKIAPTANGKVKSTVPAVAPLPFITQATTDNLICDNLQQGGALSTQSADVVTLTINKQEANAAEAIKHLSVGKSLPGARLTLRLANTDAFFYTYTSAVLRQKQAGTNPFAEPVPIPTNVKGGLGCFAAYNRTEKVLLLK</sequence>
<dbReference type="InterPro" id="IPR025345">
    <property type="entry name" value="DUF4249"/>
</dbReference>
<dbReference type="Pfam" id="PF14054">
    <property type="entry name" value="DUF4249"/>
    <property type="match status" value="1"/>
</dbReference>
<reference evidence="1" key="1">
    <citation type="submission" date="2021-03" db="EMBL/GenBank/DDBJ databases">
        <title>Fibrella sp. HMF5335 genome sequencing and assembly.</title>
        <authorList>
            <person name="Kang H."/>
            <person name="Kim H."/>
            <person name="Bae S."/>
            <person name="Joh K."/>
        </authorList>
    </citation>
    <scope>NUCLEOTIDE SEQUENCE</scope>
    <source>
        <strain evidence="1">HMF5335</strain>
    </source>
</reference>
<accession>A0A939GES4</accession>
<dbReference type="PROSITE" id="PS51257">
    <property type="entry name" value="PROKAR_LIPOPROTEIN"/>
    <property type="match status" value="1"/>
</dbReference>
<comment type="caution">
    <text evidence="1">The sequence shown here is derived from an EMBL/GenBank/DDBJ whole genome shotgun (WGS) entry which is preliminary data.</text>
</comment>
<evidence type="ECO:0000313" key="1">
    <source>
        <dbReference type="EMBL" id="MBO0935475.1"/>
    </source>
</evidence>